<feature type="transmembrane region" description="Helical" evidence="1">
    <location>
        <begin position="124"/>
        <end position="145"/>
    </location>
</feature>
<evidence type="ECO:0000256" key="1">
    <source>
        <dbReference type="SAM" id="Phobius"/>
    </source>
</evidence>
<keyword evidence="1" id="KW-0472">Membrane</keyword>
<name>A0A9D1TRJ3_9FIRM</name>
<organism evidence="2 3">
    <name type="scientific">Candidatus Protoclostridium stercorigallinarum</name>
    <dbReference type="NCBI Taxonomy" id="2838741"/>
    <lineage>
        <taxon>Bacteria</taxon>
        <taxon>Bacillati</taxon>
        <taxon>Bacillota</taxon>
        <taxon>Clostridia</taxon>
        <taxon>Candidatus Protoclostridium</taxon>
    </lineage>
</organism>
<keyword evidence="1" id="KW-1133">Transmembrane helix</keyword>
<evidence type="ECO:0000313" key="3">
    <source>
        <dbReference type="Proteomes" id="UP000823990"/>
    </source>
</evidence>
<feature type="transmembrane region" description="Helical" evidence="1">
    <location>
        <begin position="82"/>
        <end position="104"/>
    </location>
</feature>
<gene>
    <name evidence="2" type="ORF">H9892_02940</name>
</gene>
<dbReference type="EMBL" id="DXHS01000051">
    <property type="protein sequence ID" value="HIW02272.1"/>
    <property type="molecule type" value="Genomic_DNA"/>
</dbReference>
<protein>
    <submittedName>
        <fullName evidence="2">Uncharacterized protein</fullName>
    </submittedName>
</protein>
<evidence type="ECO:0000313" key="2">
    <source>
        <dbReference type="EMBL" id="HIW02272.1"/>
    </source>
</evidence>
<feature type="transmembrane region" description="Helical" evidence="1">
    <location>
        <begin position="45"/>
        <end position="70"/>
    </location>
</feature>
<accession>A0A9D1TRJ3</accession>
<proteinExistence type="predicted"/>
<dbReference type="AlphaFoldDB" id="A0A9D1TRJ3"/>
<feature type="transmembrane region" description="Helical" evidence="1">
    <location>
        <begin position="7"/>
        <end position="25"/>
    </location>
</feature>
<dbReference type="Proteomes" id="UP000823990">
    <property type="component" value="Unassembled WGS sequence"/>
</dbReference>
<sequence>MFRNRKISFIVGAGVAALILILQSLPPFNRVPSSFEFSARPGLGLIHAAWILLMISALIVVALGVVGAFVMMKDKPVKYTNIYGIVYNVSLFLPFVFCLLMLIGDAMSVFAFMSQSVPDVFAEVFILTVPPFYVVLLITLAMPIASHYRKIRKPKTDTETSVDVR</sequence>
<reference evidence="2" key="1">
    <citation type="journal article" date="2021" name="PeerJ">
        <title>Extensive microbial diversity within the chicken gut microbiome revealed by metagenomics and culture.</title>
        <authorList>
            <person name="Gilroy R."/>
            <person name="Ravi A."/>
            <person name="Getino M."/>
            <person name="Pursley I."/>
            <person name="Horton D.L."/>
            <person name="Alikhan N.F."/>
            <person name="Baker D."/>
            <person name="Gharbi K."/>
            <person name="Hall N."/>
            <person name="Watson M."/>
            <person name="Adriaenssens E.M."/>
            <person name="Foster-Nyarko E."/>
            <person name="Jarju S."/>
            <person name="Secka A."/>
            <person name="Antonio M."/>
            <person name="Oren A."/>
            <person name="Chaudhuri R.R."/>
            <person name="La Ragione R."/>
            <person name="Hildebrand F."/>
            <person name="Pallen M.J."/>
        </authorList>
    </citation>
    <scope>NUCLEOTIDE SEQUENCE</scope>
    <source>
        <strain evidence="2">12435</strain>
    </source>
</reference>
<keyword evidence="1" id="KW-0812">Transmembrane</keyword>
<reference evidence="2" key="2">
    <citation type="submission" date="2021-04" db="EMBL/GenBank/DDBJ databases">
        <authorList>
            <person name="Gilroy R."/>
        </authorList>
    </citation>
    <scope>NUCLEOTIDE SEQUENCE</scope>
    <source>
        <strain evidence="2">12435</strain>
    </source>
</reference>
<comment type="caution">
    <text evidence="2">The sequence shown here is derived from an EMBL/GenBank/DDBJ whole genome shotgun (WGS) entry which is preliminary data.</text>
</comment>